<dbReference type="PANTHER" id="PTHR43308:SF1">
    <property type="entry name" value="OUTER MEMBRANE PROTEIN ALPHA"/>
    <property type="match status" value="1"/>
</dbReference>
<dbReference type="NCBIfam" id="NF033921">
    <property type="entry name" value="por_somb"/>
    <property type="match status" value="1"/>
</dbReference>
<keyword evidence="6" id="KW-1185">Reference proteome</keyword>
<name>A0ABW6IKN6_9CYAN</name>
<evidence type="ECO:0000256" key="1">
    <source>
        <dbReference type="ARBA" id="ARBA00008769"/>
    </source>
</evidence>
<sequence>MFAKEALGEGVYPPVALRWLLVWGLGLWLSSFSQVAIASETIDAESITDETTAIANDTAAELSQEIETISSISDLNLPAEADSNAAIDLLGFGLEGDLAQVTSVSELSDVSPGDWAYEALRRLVEEYLCLEGYPDSTFRGERALTRYEFAAGLNACLDNIVQVISTGEDADLLGTVQRLQEQFAAELTNLRAEVDGLETRTAFLEASQFSTTTKLRGIVFAHLNTAFADGDIKAEGINVFVPARDPATGDPVVRTIADDPATTFSYLAWINFDTSFSGADLLTLQMAVGSGNASANAFASAGLFNTFGVPFPLQRGGIDNNVPVLRELSYAFPVGDRLQLVIGPRINWYRYFDNNRFTFLVTGANSFNSSGGTQVNAVDRGAGAVALFDITDWLDLRLAYMNESTEFLPTQPPAGDPNRGLFGGTNTLTAQLGVTPFDDLNLRFLYTRTSFQPNAAGLVGGALSEPLYGFADDGQGGALNAAAADTFLFNFDWLVTDWLGLFGRYSYGSTDLYPAAAGIGRGEINAQSIQLGVAFPNLLKQGALATISYLRPFSVLDGRDFLVSGGGNGGIQEELEVTYRYPLNDYMAIVPSFYWIGNANNFSDNPDIYVLNLQTQFFF</sequence>
<dbReference type="Proteomes" id="UP001600165">
    <property type="component" value="Unassembled WGS sequence"/>
</dbReference>
<evidence type="ECO:0000313" key="6">
    <source>
        <dbReference type="Proteomes" id="UP001600165"/>
    </source>
</evidence>
<dbReference type="Gene3D" id="2.40.160.180">
    <property type="entry name" value="Carbohydrate-selective porin OprB"/>
    <property type="match status" value="1"/>
</dbReference>
<proteinExistence type="inferred from homology"/>
<dbReference type="EMBL" id="JBHZOL010000100">
    <property type="protein sequence ID" value="MFE4108145.1"/>
    <property type="molecule type" value="Genomic_DNA"/>
</dbReference>
<feature type="domain" description="SLH" evidence="4">
    <location>
        <begin position="103"/>
        <end position="167"/>
    </location>
</feature>
<dbReference type="InterPro" id="IPR047684">
    <property type="entry name" value="Por_som-like"/>
</dbReference>
<evidence type="ECO:0000259" key="4">
    <source>
        <dbReference type="PROSITE" id="PS51272"/>
    </source>
</evidence>
<organism evidence="5 6">
    <name type="scientific">Almyronema epifaneia S1</name>
    <dbReference type="NCBI Taxonomy" id="2991925"/>
    <lineage>
        <taxon>Bacteria</taxon>
        <taxon>Bacillati</taxon>
        <taxon>Cyanobacteriota</taxon>
        <taxon>Cyanophyceae</taxon>
        <taxon>Nodosilineales</taxon>
        <taxon>Nodosilineaceae</taxon>
        <taxon>Almyronema</taxon>
        <taxon>Almyronema epifaneia</taxon>
    </lineage>
</organism>
<comment type="similarity">
    <text evidence="1 2">Belongs to the OprB family.</text>
</comment>
<evidence type="ECO:0000256" key="2">
    <source>
        <dbReference type="RuleBase" id="RU363072"/>
    </source>
</evidence>
<accession>A0ABW6IKN6</accession>
<protein>
    <submittedName>
        <fullName evidence="5">Iron uptake porin</fullName>
    </submittedName>
</protein>
<comment type="caution">
    <text evidence="5">The sequence shown here is derived from an EMBL/GenBank/DDBJ whole genome shotgun (WGS) entry which is preliminary data.</text>
</comment>
<gene>
    <name evidence="5" type="ORF">ACFVKH_17820</name>
</gene>
<reference evidence="5 6" key="1">
    <citation type="submission" date="2024-10" db="EMBL/GenBank/DDBJ databases">
        <authorList>
            <person name="Ratan Roy A."/>
            <person name="Morales Sandoval P.H."/>
            <person name="De Los Santos Villalobos S."/>
            <person name="Chakraborty S."/>
            <person name="Mukherjee J."/>
        </authorList>
    </citation>
    <scope>NUCLEOTIDE SEQUENCE [LARGE SCALE GENOMIC DNA]</scope>
    <source>
        <strain evidence="5 6">S1</strain>
    </source>
</reference>
<dbReference type="InterPro" id="IPR001119">
    <property type="entry name" value="SLH_dom"/>
</dbReference>
<dbReference type="InterPro" id="IPR038673">
    <property type="entry name" value="OprB_sf"/>
</dbReference>
<dbReference type="PROSITE" id="PS51272">
    <property type="entry name" value="SLH"/>
    <property type="match status" value="1"/>
</dbReference>
<feature type="coiled-coil region" evidence="3">
    <location>
        <begin position="180"/>
        <end position="207"/>
    </location>
</feature>
<dbReference type="Pfam" id="PF00395">
    <property type="entry name" value="SLH"/>
    <property type="match status" value="1"/>
</dbReference>
<dbReference type="InterPro" id="IPR007049">
    <property type="entry name" value="Carb-sel_porin_OprB"/>
</dbReference>
<dbReference type="InterPro" id="IPR051465">
    <property type="entry name" value="Cell_Envelope_Struct_Comp"/>
</dbReference>
<keyword evidence="3" id="KW-0175">Coiled coil</keyword>
<dbReference type="PANTHER" id="PTHR43308">
    <property type="entry name" value="OUTER MEMBRANE PROTEIN ALPHA-RELATED"/>
    <property type="match status" value="1"/>
</dbReference>
<dbReference type="Pfam" id="PF04966">
    <property type="entry name" value="OprB"/>
    <property type="match status" value="1"/>
</dbReference>
<evidence type="ECO:0000256" key="3">
    <source>
        <dbReference type="SAM" id="Coils"/>
    </source>
</evidence>
<evidence type="ECO:0000313" key="5">
    <source>
        <dbReference type="EMBL" id="MFE4108145.1"/>
    </source>
</evidence>
<dbReference type="RefSeq" id="WP_377967572.1">
    <property type="nucleotide sequence ID" value="NZ_JBHZOL010000100.1"/>
</dbReference>